<reference evidence="2" key="1">
    <citation type="submission" date="2019-08" db="EMBL/GenBank/DDBJ databases">
        <authorList>
            <person name="Kucharzyk K."/>
            <person name="Murdoch R.W."/>
            <person name="Higgins S."/>
            <person name="Loffler F."/>
        </authorList>
    </citation>
    <scope>NUCLEOTIDE SEQUENCE</scope>
</reference>
<proteinExistence type="predicted"/>
<dbReference type="AlphaFoldDB" id="A0A644YNK8"/>
<organism evidence="2">
    <name type="scientific">bioreactor metagenome</name>
    <dbReference type="NCBI Taxonomy" id="1076179"/>
    <lineage>
        <taxon>unclassified sequences</taxon>
        <taxon>metagenomes</taxon>
        <taxon>ecological metagenomes</taxon>
    </lineage>
</organism>
<feature type="domain" description="YagK/YfjJ C-terminal" evidence="1">
    <location>
        <begin position="202"/>
        <end position="346"/>
    </location>
</feature>
<evidence type="ECO:0000259" key="1">
    <source>
        <dbReference type="Pfam" id="PF11726"/>
    </source>
</evidence>
<sequence>MTYQTTINHSAPSNEENYLHEVNQHIFNDPNGNEYVIGKGICFIEGMGLTHNLDLDTLLDDTVAMAAFVKLVGSLKEEPRMLLCPTNPKISAKHLNLLRGMAQIVTYYDLLASKLTFHPYIEAVMQLDPSDWGYLIHYQYYYQARAQKSLTVGVVEYSILSMIVFNYLKIVKSEKTKKRIDNIQRGVRENTDSIDQQFKALLKKHASLLVIRVDLSYETRLKDANRLTHISREQISEDKKYFLKEIERQFPDWLGYVCKLEFAPKKGYHYHCILYFNGNELRADGVISLALAKLWREITSERKGVTFLCNLHKKGYAHLAIGRIHYTEKEKIKNFRYIAQYLAKNDLFSCIKKNGKRSLEKSQVKARETNRGRPRITA</sequence>
<protein>
    <recommendedName>
        <fullName evidence="1">YagK/YfjJ C-terminal domain-containing protein</fullName>
    </recommendedName>
</protein>
<accession>A0A644YNK8</accession>
<evidence type="ECO:0000313" key="2">
    <source>
        <dbReference type="EMBL" id="MPM30030.1"/>
    </source>
</evidence>
<name>A0A644YNK8_9ZZZZ</name>
<comment type="caution">
    <text evidence="2">The sequence shown here is derived from an EMBL/GenBank/DDBJ whole genome shotgun (WGS) entry which is preliminary data.</text>
</comment>
<dbReference type="EMBL" id="VSSQ01005674">
    <property type="protein sequence ID" value="MPM30030.1"/>
    <property type="molecule type" value="Genomic_DNA"/>
</dbReference>
<gene>
    <name evidence="2" type="ORF">SDC9_76572</name>
</gene>
<dbReference type="InterPro" id="IPR057271">
    <property type="entry name" value="YagK_YfjJ_C"/>
</dbReference>
<dbReference type="Pfam" id="PF11726">
    <property type="entry name" value="YagK_YfjJ_C"/>
    <property type="match status" value="1"/>
</dbReference>